<dbReference type="InterPro" id="IPR020841">
    <property type="entry name" value="PKS_Beta-ketoAc_synthase_dom"/>
</dbReference>
<accession>A0ABT9PV82</accession>
<evidence type="ECO:0000256" key="2">
    <source>
        <dbReference type="ARBA" id="ARBA00022553"/>
    </source>
</evidence>
<dbReference type="InterPro" id="IPR009081">
    <property type="entry name" value="PP-bd_ACP"/>
</dbReference>
<dbReference type="PROSITE" id="PS00012">
    <property type="entry name" value="PHOSPHOPANTETHEINE"/>
    <property type="match status" value="1"/>
</dbReference>
<dbReference type="RefSeq" id="WP_306836230.1">
    <property type="nucleotide sequence ID" value="NZ_JAUSRF010000010.1"/>
</dbReference>
<dbReference type="Gene3D" id="3.40.50.1820">
    <property type="entry name" value="alpha/beta hydrolase"/>
    <property type="match status" value="1"/>
</dbReference>
<dbReference type="InterPro" id="IPR018201">
    <property type="entry name" value="Ketoacyl_synth_AS"/>
</dbReference>
<evidence type="ECO:0000256" key="1">
    <source>
        <dbReference type="ARBA" id="ARBA00022450"/>
    </source>
</evidence>
<dbReference type="PANTHER" id="PTHR43775">
    <property type="entry name" value="FATTY ACID SYNTHASE"/>
    <property type="match status" value="1"/>
</dbReference>
<keyword evidence="7" id="KW-1185">Reference proteome</keyword>
<dbReference type="Pfam" id="PF00109">
    <property type="entry name" value="ketoacyl-synt"/>
    <property type="match status" value="1"/>
</dbReference>
<dbReference type="Gene3D" id="3.40.47.10">
    <property type="match status" value="1"/>
</dbReference>
<keyword evidence="2" id="KW-0597">Phosphoprotein</keyword>
<dbReference type="PROSITE" id="PS00606">
    <property type="entry name" value="KS3_1"/>
    <property type="match status" value="1"/>
</dbReference>
<dbReference type="InterPro" id="IPR050091">
    <property type="entry name" value="PKS_NRPS_Biosynth_Enz"/>
</dbReference>
<dbReference type="Pfam" id="PF22621">
    <property type="entry name" value="CurL-like_PKS_C"/>
    <property type="match status" value="1"/>
</dbReference>
<dbReference type="Gene3D" id="3.40.366.10">
    <property type="entry name" value="Malonyl-Coenzyme A Acyl Carrier Protein, domain 2"/>
    <property type="match status" value="1"/>
</dbReference>
<evidence type="ECO:0000313" key="7">
    <source>
        <dbReference type="Proteomes" id="UP001241472"/>
    </source>
</evidence>
<dbReference type="InterPro" id="IPR029058">
    <property type="entry name" value="AB_hydrolase_fold"/>
</dbReference>
<reference evidence="6 7" key="1">
    <citation type="submission" date="2023-07" db="EMBL/GenBank/DDBJ databases">
        <title>Sorghum-associated microbial communities from plants grown in Nebraska, USA.</title>
        <authorList>
            <person name="Schachtman D."/>
        </authorList>
    </citation>
    <scope>NUCLEOTIDE SEQUENCE [LARGE SCALE GENOMIC DNA]</scope>
    <source>
        <strain evidence="6 7">DS1307</strain>
    </source>
</reference>
<organism evidence="6 7">
    <name type="scientific">Neorhizobium huautlense</name>
    <dbReference type="NCBI Taxonomy" id="67774"/>
    <lineage>
        <taxon>Bacteria</taxon>
        <taxon>Pseudomonadati</taxon>
        <taxon>Pseudomonadota</taxon>
        <taxon>Alphaproteobacteria</taxon>
        <taxon>Hyphomicrobiales</taxon>
        <taxon>Rhizobiaceae</taxon>
        <taxon>Rhizobium/Agrobacterium group</taxon>
        <taxon>Neorhizobium</taxon>
    </lineage>
</organism>
<dbReference type="PROSITE" id="PS50075">
    <property type="entry name" value="CARRIER"/>
    <property type="match status" value="1"/>
</dbReference>
<feature type="domain" description="Ketosynthase family 3 (KS3)" evidence="5">
    <location>
        <begin position="19"/>
        <end position="452"/>
    </location>
</feature>
<sequence length="937" mass="99712">MDNSSRLAPAHHTDAQLRRNGIAVVGMAGRFPGAPTVEKLWENLVEGRVSIVSLDDDDLEDAGINEATKNRPDYVRAAALIDDIDMFDAERFRLSAGEAAIMDPQHRVFLECVGTALDDAGHDPKRLAGSIGLYAGCSMSSYLISNLLPNAGFIQDTGVFETALANDKDYLTARAAYHYDLRGPCVGVQTACSTSLTAVHLACQSLLSGECDMALAGGITLRVPQKAGYVHNPGSILSRSGRCRPFDVTADGTVFGNGVGIVVLRRLEDAWADGDRILAVIAGTSLVNEGADKAGLTAPSAAAQARVIAEAQAMAGVTPADIGLVETHGTGTALGDPIELSALADVFLHGDRRPGGCAIGTAKANVGHLDVASGVTGLIKACLAVHHGIIPPSRHFSQPGSAVTTFLAPFPRAPFFINTEPEHWVEDSGMPRRAGVSSFGIGGSNVHVVLEQAPERGQVRRASRSVQVLLLSGHTPQALEAATANLRDDLAHSRAETISDVAYTLQQGRARLAYRRMLVARSLPEAIAGLGDLLLPQAIATAEPATEKPDFRNRAIILAFTNLGREYRQYGRAFYDEEPGFRAYFDICRQAFLDISGVDCLDQPAGAEQPGTATYGAFAFQYALGRLLIDRIGSPAGLVGFGLGELVASVISGAIDLDTAAEFLKSPLSGPAQISLPNTAKIPLLSGKTGVWTTVEEPLSAHRYDLETSDHNRALQAIREADLAVIEVGTEDGFVNSAKRLDLPAITCLSKSTDSVRSFNNVLGQLWLDGHDVDWFTADVDMRRVALSPSALLRKRHWIDPPGDRPVDDHRPCFAAERVSPTTQPLLHQPASSPSGLAALVTGIWEEVLGTAPISSDDDFFDLGGHSLLAVKVVARLRAALPVEIPLDIFFEATTVATLAERLEAHLQTAIDQMSDEEAEKLAAVFADADGMEDLQP</sequence>
<dbReference type="PROSITE" id="PS52004">
    <property type="entry name" value="KS3_2"/>
    <property type="match status" value="1"/>
</dbReference>
<protein>
    <submittedName>
        <fullName evidence="6">Acyl transferase domain-containing protein</fullName>
    </submittedName>
</protein>
<feature type="domain" description="Carrier" evidence="4">
    <location>
        <begin position="832"/>
        <end position="907"/>
    </location>
</feature>
<dbReference type="InterPro" id="IPR001227">
    <property type="entry name" value="Ac_transferase_dom_sf"/>
</dbReference>
<comment type="caution">
    <text evidence="6">The sequence shown here is derived from an EMBL/GenBank/DDBJ whole genome shotgun (WGS) entry which is preliminary data.</text>
</comment>
<dbReference type="CDD" id="cd00833">
    <property type="entry name" value="PKS"/>
    <property type="match status" value="1"/>
</dbReference>
<dbReference type="SMART" id="SM00825">
    <property type="entry name" value="PKS_KS"/>
    <property type="match status" value="1"/>
</dbReference>
<dbReference type="InterPro" id="IPR016035">
    <property type="entry name" value="Acyl_Trfase/lysoPLipase"/>
</dbReference>
<keyword evidence="3 6" id="KW-0808">Transferase</keyword>
<name>A0ABT9PV82_9HYPH</name>
<dbReference type="InterPro" id="IPR016039">
    <property type="entry name" value="Thiolase-like"/>
</dbReference>
<dbReference type="SUPFAM" id="SSF52151">
    <property type="entry name" value="FabD/lysophospholipase-like"/>
    <property type="match status" value="1"/>
</dbReference>
<dbReference type="PANTHER" id="PTHR43775:SF37">
    <property type="entry name" value="SI:DKEY-61P9.11"/>
    <property type="match status" value="1"/>
</dbReference>
<keyword evidence="1" id="KW-0596">Phosphopantetheine</keyword>
<dbReference type="SUPFAM" id="SSF53901">
    <property type="entry name" value="Thiolase-like"/>
    <property type="match status" value="1"/>
</dbReference>
<dbReference type="Proteomes" id="UP001241472">
    <property type="component" value="Unassembled WGS sequence"/>
</dbReference>
<dbReference type="SMART" id="SM00823">
    <property type="entry name" value="PKS_PP"/>
    <property type="match status" value="1"/>
</dbReference>
<gene>
    <name evidence="6" type="ORF">J2T09_003147</name>
</gene>
<dbReference type="InterPro" id="IPR014031">
    <property type="entry name" value="Ketoacyl_synth_C"/>
</dbReference>
<dbReference type="EMBL" id="JAUSRF010000010">
    <property type="protein sequence ID" value="MDP9838379.1"/>
    <property type="molecule type" value="Genomic_DNA"/>
</dbReference>
<dbReference type="GO" id="GO:0016740">
    <property type="term" value="F:transferase activity"/>
    <property type="evidence" value="ECO:0007669"/>
    <property type="project" value="UniProtKB-KW"/>
</dbReference>
<dbReference type="Pfam" id="PF02801">
    <property type="entry name" value="Ketoacyl-synt_C"/>
    <property type="match status" value="1"/>
</dbReference>
<evidence type="ECO:0000259" key="4">
    <source>
        <dbReference type="PROSITE" id="PS50075"/>
    </source>
</evidence>
<dbReference type="InterPro" id="IPR020806">
    <property type="entry name" value="PKS_PP-bd"/>
</dbReference>
<dbReference type="InterPro" id="IPR036736">
    <property type="entry name" value="ACP-like_sf"/>
</dbReference>
<evidence type="ECO:0000256" key="3">
    <source>
        <dbReference type="ARBA" id="ARBA00022679"/>
    </source>
</evidence>
<dbReference type="Pfam" id="PF00550">
    <property type="entry name" value="PP-binding"/>
    <property type="match status" value="1"/>
</dbReference>
<dbReference type="InterPro" id="IPR014030">
    <property type="entry name" value="Ketoacyl_synth_N"/>
</dbReference>
<evidence type="ECO:0000259" key="5">
    <source>
        <dbReference type="PROSITE" id="PS52004"/>
    </source>
</evidence>
<evidence type="ECO:0000313" key="6">
    <source>
        <dbReference type="EMBL" id="MDP9838379.1"/>
    </source>
</evidence>
<dbReference type="SUPFAM" id="SSF47336">
    <property type="entry name" value="ACP-like"/>
    <property type="match status" value="1"/>
</dbReference>
<proteinExistence type="predicted"/>
<dbReference type="InterPro" id="IPR006162">
    <property type="entry name" value="Ppantetheine_attach_site"/>
</dbReference>